<feature type="region of interest" description="Disordered" evidence="1">
    <location>
        <begin position="382"/>
        <end position="432"/>
    </location>
</feature>
<protein>
    <submittedName>
        <fullName evidence="2">AAA family ATPase</fullName>
    </submittedName>
</protein>
<evidence type="ECO:0000313" key="2">
    <source>
        <dbReference type="EMBL" id="MBJ7598816.1"/>
    </source>
</evidence>
<proteinExistence type="predicted"/>
<evidence type="ECO:0000256" key="1">
    <source>
        <dbReference type="SAM" id="MobiDB-lite"/>
    </source>
</evidence>
<gene>
    <name evidence="2" type="ORF">JF922_12135</name>
</gene>
<dbReference type="Proteomes" id="UP000612893">
    <property type="component" value="Unassembled WGS sequence"/>
</dbReference>
<reference evidence="2" key="1">
    <citation type="submission" date="2020-10" db="EMBL/GenBank/DDBJ databases">
        <title>Ca. Dormibacterota MAGs.</title>
        <authorList>
            <person name="Montgomery K."/>
        </authorList>
    </citation>
    <scope>NUCLEOTIDE SEQUENCE [LARGE SCALE GENOMIC DNA]</scope>
    <source>
        <strain evidence="2">SC8812_S17_10</strain>
    </source>
</reference>
<feature type="compositionally biased region" description="Polar residues" evidence="1">
    <location>
        <begin position="618"/>
        <end position="632"/>
    </location>
</feature>
<feature type="region of interest" description="Disordered" evidence="1">
    <location>
        <begin position="560"/>
        <end position="741"/>
    </location>
</feature>
<name>A0A934K961_9BACT</name>
<dbReference type="RefSeq" id="WP_338202025.1">
    <property type="nucleotide sequence ID" value="NZ_JAEKNR010000129.1"/>
</dbReference>
<keyword evidence="3" id="KW-1185">Reference proteome</keyword>
<feature type="region of interest" description="Disordered" evidence="1">
    <location>
        <begin position="441"/>
        <end position="460"/>
    </location>
</feature>
<dbReference type="InterPro" id="IPR027417">
    <property type="entry name" value="P-loop_NTPase"/>
</dbReference>
<comment type="caution">
    <text evidence="2">The sequence shown here is derived from an EMBL/GenBank/DDBJ whole genome shotgun (WGS) entry which is preliminary data.</text>
</comment>
<feature type="compositionally biased region" description="Low complexity" evidence="1">
    <location>
        <begin position="695"/>
        <end position="741"/>
    </location>
</feature>
<dbReference type="EMBL" id="JAEKNR010000129">
    <property type="protein sequence ID" value="MBJ7598816.1"/>
    <property type="molecule type" value="Genomic_DNA"/>
</dbReference>
<accession>A0A934K961</accession>
<evidence type="ECO:0000313" key="3">
    <source>
        <dbReference type="Proteomes" id="UP000612893"/>
    </source>
</evidence>
<dbReference type="Pfam" id="PF13604">
    <property type="entry name" value="AAA_30"/>
    <property type="match status" value="1"/>
</dbReference>
<feature type="compositionally biased region" description="Basic and acidic residues" evidence="1">
    <location>
        <begin position="571"/>
        <end position="595"/>
    </location>
</feature>
<sequence>MIDHHRYADLLEATAQAGATYVQVGDDKQLSPVEAGGLWTVVHQMAEERGLATELETVRRARNPAEAQAWTDLRYGEVEKALNWYHDQGRLHLYESRAELLHGMVDHWWRTDAESVMVIDTTNLERDSANRLAQAKRLEAGELGLDVMTLANGREIRTGDRVLFAEKPTHLNRDLNSFGPRIENGTVATVRALQEVELDYRGTQLDSERGIKQNALIERRGYSQLDSERKHAAPGPPNVAIVELHEPVGSRVVAVDASVPLELAYARHVYKAQGMSTEVGNIATGPSTSRERGYVMTSRSREGTHIHAVASEIEENWETRVPDLEPVLEEQPVSTPLEAETQLTASQIIADIDTLKAERDAQAAAEWEQTRADATIREIARQAKSEAKQAIAADPESSEPAHWSQPDPRAASERQVGTGDRGDDTAWSNEFDSDFELNPRHQAQAQHDRTTSAVMRQQLNSDEIRANTRQRLAERMEANQEAVRQQGRVPAPMPAREAAETIARGHAERGNTTELLALYRTMDRLEMSQDPERAAVERAEPGSLIIAQDQAQRERLRGLLQERQQDQPSKVSEEISPERASRPEGQPEAKPEAKPGELPSVITAQDAYSQRAARREQWVQQTMEARQGQQGRSEAFQHHVEPGAIERATVVVSDPKDAHALSRGLSGAAQARLVTGQPDPVTAQAVHARASEIHAQQQTRAEQESQQQAEQVQEAQHQQAAQRTQEAQPAQAQPEHQGAER</sequence>
<dbReference type="AlphaFoldDB" id="A0A934K961"/>
<dbReference type="SUPFAM" id="SSF52540">
    <property type="entry name" value="P-loop containing nucleoside triphosphate hydrolases"/>
    <property type="match status" value="1"/>
</dbReference>
<organism evidence="2 3">
    <name type="scientific">Candidatus Nephthysia bennettiae</name>
    <dbReference type="NCBI Taxonomy" id="3127016"/>
    <lineage>
        <taxon>Bacteria</taxon>
        <taxon>Bacillati</taxon>
        <taxon>Candidatus Dormiibacterota</taxon>
        <taxon>Candidatus Dormibacteria</taxon>
        <taxon>Candidatus Dormibacterales</taxon>
        <taxon>Candidatus Dormibacteraceae</taxon>
        <taxon>Candidatus Nephthysia</taxon>
    </lineage>
</organism>